<feature type="transmembrane region" description="Helical" evidence="6">
    <location>
        <begin position="29"/>
        <end position="52"/>
    </location>
</feature>
<keyword evidence="2 6" id="KW-0812">Transmembrane</keyword>
<evidence type="ECO:0000256" key="3">
    <source>
        <dbReference type="ARBA" id="ARBA00022989"/>
    </source>
</evidence>
<dbReference type="GO" id="GO:0016020">
    <property type="term" value="C:membrane"/>
    <property type="evidence" value="ECO:0007669"/>
    <property type="project" value="UniProtKB-SubCell"/>
</dbReference>
<dbReference type="GO" id="GO:0005737">
    <property type="term" value="C:cytoplasm"/>
    <property type="evidence" value="ECO:0007669"/>
    <property type="project" value="TreeGrafter"/>
</dbReference>
<evidence type="ECO:0000256" key="5">
    <source>
        <dbReference type="SAM" id="MobiDB-lite"/>
    </source>
</evidence>
<evidence type="ECO:0000313" key="8">
    <source>
        <dbReference type="EMBL" id="SCZ91059.1"/>
    </source>
</evidence>
<feature type="region of interest" description="Disordered" evidence="5">
    <location>
        <begin position="409"/>
        <end position="441"/>
    </location>
</feature>
<comment type="subcellular location">
    <subcellularLocation>
        <location evidence="1">Membrane</location>
        <topology evidence="1">Multi-pass membrane protein</topology>
    </subcellularLocation>
</comment>
<feature type="transmembrane region" description="Helical" evidence="6">
    <location>
        <begin position="91"/>
        <end position="113"/>
    </location>
</feature>
<evidence type="ECO:0000256" key="6">
    <source>
        <dbReference type="SAM" id="Phobius"/>
    </source>
</evidence>
<feature type="region of interest" description="Disordered" evidence="5">
    <location>
        <begin position="350"/>
        <end position="373"/>
    </location>
</feature>
<feature type="compositionally biased region" description="Low complexity" evidence="5">
    <location>
        <begin position="361"/>
        <end position="373"/>
    </location>
</feature>
<evidence type="ECO:0000256" key="2">
    <source>
        <dbReference type="ARBA" id="ARBA00022692"/>
    </source>
</evidence>
<protein>
    <submittedName>
        <fullName evidence="8">BZ3500_MvSof-1268-A1-R1_Chr1-3g02522 protein</fullName>
    </submittedName>
</protein>
<keyword evidence="3 6" id="KW-1133">Transmembrane helix</keyword>
<feature type="transmembrane region" description="Helical" evidence="6">
    <location>
        <begin position="304"/>
        <end position="323"/>
    </location>
</feature>
<feature type="domain" description="EXS" evidence="7">
    <location>
        <begin position="223"/>
        <end position="548"/>
    </location>
</feature>
<dbReference type="InterPro" id="IPR004342">
    <property type="entry name" value="EXS_C"/>
</dbReference>
<accession>A0A2X0MV39</accession>
<dbReference type="PANTHER" id="PTHR10783:SF46">
    <property type="entry name" value="PROTEIN ERD1 HOMOLOG 2"/>
    <property type="match status" value="1"/>
</dbReference>
<evidence type="ECO:0000259" key="7">
    <source>
        <dbReference type="PROSITE" id="PS51380"/>
    </source>
</evidence>
<name>A0A2X0MV39_9BASI</name>
<dbReference type="Proteomes" id="UP000249723">
    <property type="component" value="Unassembled WGS sequence"/>
</dbReference>
<keyword evidence="9" id="KW-1185">Reference proteome</keyword>
<sequence>MADIDAGPIVVGSPSSIHFGAQYPLPFRVLFLTCSTVLGFATNLHLLAFLGIDTALVLDVRLDDYTRVNTSHPPRAVNAPFAHPSKLYPPIYGLAAAGMLWTLLGWSVFLKLSGGVVDQMVKWRAVPAITAVVVGLVTVCPWNVLYRKERFMFLRVFFDAWTIQEIKSLRRTVLSPIRSAVPFCDVILADILTSSAKVLGDVWVSGCLLFTPATSFDMDGVAEDACARVFMVPIMTSLPYLFRFRQCISEIASGSTPTPRKSMLNALKYASAFPVIFLSAMQAHYGDPYEEADRQKDAWIGRTTLFNLWILAVAVNSLYSFWWDVTNDWGLSLLTRQGWSASPTASYSFLPSPAPSRMHQTTTSRSAAAMAHAAHARTRSAHTSLHVPGSAPPANSTLVKAITLDAQFPPPPSRPLSPTTDASTPSRSAHRTHHHHHSSAYSTAATPNVTFPFLRPVLLLPDPSIYYLAILIDLVLRFTWSLKMSSHLHSIHEIESGIFLMEALEVFRRWMWVYFRLEWEAVRKGGGGVGTNPASASASAMDKQDGESSTFRPRLGANGLTSTGSSEEEIELVRRAQRRDEGGYRDESLPLEEELIGTVSSEDVDETGLGIVVPNTGLTK</sequence>
<dbReference type="PROSITE" id="PS51380">
    <property type="entry name" value="EXS"/>
    <property type="match status" value="1"/>
</dbReference>
<dbReference type="AlphaFoldDB" id="A0A2X0MV39"/>
<feature type="region of interest" description="Disordered" evidence="5">
    <location>
        <begin position="528"/>
        <end position="569"/>
    </location>
</feature>
<dbReference type="Pfam" id="PF03124">
    <property type="entry name" value="EXS"/>
    <property type="match status" value="1"/>
</dbReference>
<dbReference type="STRING" id="289078.A0A2X0MV39"/>
<evidence type="ECO:0000256" key="4">
    <source>
        <dbReference type="ARBA" id="ARBA00023136"/>
    </source>
</evidence>
<dbReference type="EMBL" id="FMWP01000014">
    <property type="protein sequence ID" value="SCZ91059.1"/>
    <property type="molecule type" value="Genomic_DNA"/>
</dbReference>
<feature type="transmembrane region" description="Helical" evidence="6">
    <location>
        <begin position="125"/>
        <end position="145"/>
    </location>
</feature>
<keyword evidence="4 6" id="KW-0472">Membrane</keyword>
<dbReference type="OrthoDB" id="2159384at2759"/>
<feature type="compositionally biased region" description="Basic residues" evidence="5">
    <location>
        <begin position="428"/>
        <end position="438"/>
    </location>
</feature>
<reference evidence="9" key="1">
    <citation type="submission" date="2016-10" db="EMBL/GenBank/DDBJ databases">
        <authorList>
            <person name="Jeantristanb JTB J.-T."/>
            <person name="Ricardo R."/>
        </authorList>
    </citation>
    <scope>NUCLEOTIDE SEQUENCE [LARGE SCALE GENOMIC DNA]</scope>
</reference>
<proteinExistence type="predicted"/>
<gene>
    <name evidence="8" type="ORF">BZ3500_MVSOF-1268-A1-R1_CHR1-3G02522</name>
</gene>
<evidence type="ECO:0000313" key="9">
    <source>
        <dbReference type="Proteomes" id="UP000249723"/>
    </source>
</evidence>
<evidence type="ECO:0000256" key="1">
    <source>
        <dbReference type="ARBA" id="ARBA00004141"/>
    </source>
</evidence>
<organism evidence="8 9">
    <name type="scientific">Microbotryum saponariae</name>
    <dbReference type="NCBI Taxonomy" id="289078"/>
    <lineage>
        <taxon>Eukaryota</taxon>
        <taxon>Fungi</taxon>
        <taxon>Dikarya</taxon>
        <taxon>Basidiomycota</taxon>
        <taxon>Pucciniomycotina</taxon>
        <taxon>Microbotryomycetes</taxon>
        <taxon>Microbotryales</taxon>
        <taxon>Microbotryaceae</taxon>
        <taxon>Microbotryum</taxon>
    </lineage>
</organism>
<dbReference type="PANTHER" id="PTHR10783">
    <property type="entry name" value="XENOTROPIC AND POLYTROPIC RETROVIRUS RECEPTOR 1-RELATED"/>
    <property type="match status" value="1"/>
</dbReference>